<reference evidence="1" key="1">
    <citation type="submission" date="2021-06" db="EMBL/GenBank/DDBJ databases">
        <authorList>
            <person name="Hodson N. C."/>
            <person name="Mongue J. A."/>
            <person name="Jaron S. K."/>
        </authorList>
    </citation>
    <scope>NUCLEOTIDE SEQUENCE</scope>
</reference>
<evidence type="ECO:0000313" key="2">
    <source>
        <dbReference type="Proteomes" id="UP000708208"/>
    </source>
</evidence>
<sequence length="71" mass="7984">MTSPTSNIIIPNPTFTLVSLSLIPMYTDTQKPSHKLKSKASLKATLLQATFNSVNRTFQPENFFSKVYPNH</sequence>
<protein>
    <submittedName>
        <fullName evidence="1">Uncharacterized protein</fullName>
    </submittedName>
</protein>
<keyword evidence="2" id="KW-1185">Reference proteome</keyword>
<dbReference type="EMBL" id="CAJVCH010246664">
    <property type="protein sequence ID" value="CAG7733307.1"/>
    <property type="molecule type" value="Genomic_DNA"/>
</dbReference>
<proteinExistence type="predicted"/>
<name>A0A8J2PBK3_9HEXA</name>
<gene>
    <name evidence="1" type="ORF">AFUS01_LOCUS21760</name>
</gene>
<dbReference type="Proteomes" id="UP000708208">
    <property type="component" value="Unassembled WGS sequence"/>
</dbReference>
<accession>A0A8J2PBK3</accession>
<comment type="caution">
    <text evidence="1">The sequence shown here is derived from an EMBL/GenBank/DDBJ whole genome shotgun (WGS) entry which is preliminary data.</text>
</comment>
<evidence type="ECO:0000313" key="1">
    <source>
        <dbReference type="EMBL" id="CAG7733307.1"/>
    </source>
</evidence>
<dbReference type="AlphaFoldDB" id="A0A8J2PBK3"/>
<organism evidence="1 2">
    <name type="scientific">Allacma fusca</name>
    <dbReference type="NCBI Taxonomy" id="39272"/>
    <lineage>
        <taxon>Eukaryota</taxon>
        <taxon>Metazoa</taxon>
        <taxon>Ecdysozoa</taxon>
        <taxon>Arthropoda</taxon>
        <taxon>Hexapoda</taxon>
        <taxon>Collembola</taxon>
        <taxon>Symphypleona</taxon>
        <taxon>Sminthuridae</taxon>
        <taxon>Allacma</taxon>
    </lineage>
</organism>